<feature type="transmembrane region" description="Helical" evidence="1">
    <location>
        <begin position="37"/>
        <end position="56"/>
    </location>
</feature>
<evidence type="ECO:0000313" key="3">
    <source>
        <dbReference type="Proteomes" id="UP000007177"/>
    </source>
</evidence>
<dbReference type="HOGENOM" id="CLU_2802515_0_0_9"/>
<sequence length="67" mass="7098">MVRQVGSSIGIAILGTIFFGTVGNLSGITGFVMGIRYAILSAVGILILTIPLVFLFPKKAQQHSDTF</sequence>
<reference evidence="2 3" key="2">
    <citation type="journal article" date="2012" name="PLoS ONE">
        <title>An ancient pathway combining carbon dioxide fixation with the generation and utilization of a sodium ion gradient for ATP synthesis.</title>
        <authorList>
            <person name="Poehlein A."/>
            <person name="Schmidt S."/>
            <person name="Kaster A.K."/>
            <person name="Goenrich M."/>
            <person name="Vollmers J."/>
            <person name="Thurmer A."/>
            <person name="Bertsch J."/>
            <person name="Schuchmann K."/>
            <person name="Voigt B."/>
            <person name="Hecker M."/>
            <person name="Daniel R."/>
            <person name="Thauer R.K."/>
            <person name="Gottschalk G."/>
            <person name="Muller V."/>
        </authorList>
    </citation>
    <scope>NUCLEOTIDE SEQUENCE [LARGE SCALE GENOMIC DNA]</scope>
    <source>
        <strain evidence="3">ATCC 29683 / DSM 1030 / JCM 2381 / KCTC 1655 / WB1</strain>
    </source>
</reference>
<evidence type="ECO:0000256" key="1">
    <source>
        <dbReference type="SAM" id="Phobius"/>
    </source>
</evidence>
<dbReference type="OrthoDB" id="102502at2"/>
<evidence type="ECO:0000313" key="2">
    <source>
        <dbReference type="EMBL" id="AFA50147.1"/>
    </source>
</evidence>
<name>H6LBM4_ACEWD</name>
<protein>
    <submittedName>
        <fullName evidence="2">Uncharacterized protein</fullName>
    </submittedName>
</protein>
<dbReference type="Proteomes" id="UP000007177">
    <property type="component" value="Chromosome"/>
</dbReference>
<dbReference type="KEGG" id="awo:Awo_c34210"/>
<keyword evidence="3" id="KW-1185">Reference proteome</keyword>
<keyword evidence="1" id="KW-0812">Transmembrane</keyword>
<feature type="transmembrane region" description="Helical" evidence="1">
    <location>
        <begin position="12"/>
        <end position="31"/>
    </location>
</feature>
<keyword evidence="1" id="KW-1133">Transmembrane helix</keyword>
<organism evidence="2 3">
    <name type="scientific">Acetobacterium woodii (strain ATCC 29683 / DSM 1030 / JCM 2381 / KCTC 1655 / WB1)</name>
    <dbReference type="NCBI Taxonomy" id="931626"/>
    <lineage>
        <taxon>Bacteria</taxon>
        <taxon>Bacillati</taxon>
        <taxon>Bacillota</taxon>
        <taxon>Clostridia</taxon>
        <taxon>Eubacteriales</taxon>
        <taxon>Eubacteriaceae</taxon>
        <taxon>Acetobacterium</taxon>
    </lineage>
</organism>
<accession>H6LBM4</accession>
<proteinExistence type="predicted"/>
<dbReference type="EMBL" id="CP002987">
    <property type="protein sequence ID" value="AFA50147.1"/>
    <property type="molecule type" value="Genomic_DNA"/>
</dbReference>
<reference evidence="3" key="1">
    <citation type="submission" date="2011-07" db="EMBL/GenBank/DDBJ databases">
        <title>Complete genome sequence of Acetobacterium woodii.</title>
        <authorList>
            <person name="Poehlein A."/>
            <person name="Schmidt S."/>
            <person name="Kaster A.-K."/>
            <person name="Goenrich M."/>
            <person name="Vollmers J."/>
            <person name="Thuermer A."/>
            <person name="Gottschalk G."/>
            <person name="Thauer R.K."/>
            <person name="Daniel R."/>
            <person name="Mueller V."/>
        </authorList>
    </citation>
    <scope>NUCLEOTIDE SEQUENCE [LARGE SCALE GENOMIC DNA]</scope>
    <source>
        <strain evidence="3">ATCC 29683 / DSM 1030 / JCM 2381 / KCTC 1655 / WB1</strain>
    </source>
</reference>
<keyword evidence="1" id="KW-0472">Membrane</keyword>
<dbReference type="AlphaFoldDB" id="H6LBM4"/>
<gene>
    <name evidence="2" type="ordered locus">Awo_c34210</name>
</gene>
<dbReference type="RefSeq" id="WP_014357740.1">
    <property type="nucleotide sequence ID" value="NC_016894.1"/>
</dbReference>